<accession>A0ABQ4FPU1</accession>
<dbReference type="Gene3D" id="1.10.150.240">
    <property type="entry name" value="Putative phosphatase, domain 2"/>
    <property type="match status" value="1"/>
</dbReference>
<proteinExistence type="inferred from homology"/>
<dbReference type="SUPFAM" id="SSF56784">
    <property type="entry name" value="HAD-like"/>
    <property type="match status" value="1"/>
</dbReference>
<name>A0ABQ4FPU1_9ACTN</name>
<dbReference type="Gene3D" id="3.40.50.450">
    <property type="match status" value="1"/>
</dbReference>
<sequence length="539" mass="59096">MSSVLSERDREAALLLLMLDAPSVGPRRLLDMIQKYGRAEDLYHALLHAKSTPDRVRTYLESADHDFYANAISRTYEVGASFKLWNDPDYPANLMRWEGRPPVLFYKGDLSMLGERSLALVGRVDPTEDGIAAAHRFARKCVEHGITVVSGLAKGIDAASHTEALIPPPGVTYAVVGHGIDHAYPKENAELYEKIPQLGAILSQFRTGMGPQRWTFPARNEVMCTLALGTVIIEGKAGCGSIIQADFSFKHGRPVFLLSRNLQMPNSEWAHKLVARGAHVIQRFDQVLDVIERTLGTSWRQQAHAQPLFDMSEASAGSPLGAGAAMTDRPAAVIFDIDGVIVDTREATSAAIAEIATRHTGRLIEPSSVNPVGKVHEILSRLGVPRAYDVYRAEYDNAFASATGEIRVFTDVVEGMRKMKENGVHLAAVTAQPKRRADSMVPPEVRDLFDEFLCHNDTRGKKDEGIKKALTRLGVPSQRAMYIGDTPTDLEAARQAGVKGVGVLWGFSSESELRRWPSDILLEAPSEVSVDLVERLLGG</sequence>
<dbReference type="Pfam" id="PF02481">
    <property type="entry name" value="DNA_processg_A"/>
    <property type="match status" value="1"/>
</dbReference>
<dbReference type="InterPro" id="IPR023198">
    <property type="entry name" value="PGP-like_dom2"/>
</dbReference>
<gene>
    <name evidence="3" type="ORF">Mam01_70080</name>
</gene>
<dbReference type="InterPro" id="IPR036412">
    <property type="entry name" value="HAD-like_sf"/>
</dbReference>
<dbReference type="EMBL" id="BOOB01000070">
    <property type="protein sequence ID" value="GIH36844.1"/>
    <property type="molecule type" value="Genomic_DNA"/>
</dbReference>
<comment type="caution">
    <text evidence="3">The sequence shown here is derived from an EMBL/GenBank/DDBJ whole genome shotgun (WGS) entry which is preliminary data.</text>
</comment>
<dbReference type="SFLD" id="SFLDG01129">
    <property type="entry name" value="C1.5:_HAD__Beta-PGM__Phosphata"/>
    <property type="match status" value="1"/>
</dbReference>
<reference evidence="3 4" key="1">
    <citation type="submission" date="2021-01" db="EMBL/GenBank/DDBJ databases">
        <title>Whole genome shotgun sequence of Microbispora amethystogenes NBRC 101907.</title>
        <authorList>
            <person name="Komaki H."/>
            <person name="Tamura T."/>
        </authorList>
    </citation>
    <scope>NUCLEOTIDE SEQUENCE [LARGE SCALE GENOMIC DNA]</scope>
    <source>
        <strain evidence="3 4">NBRC 101907</strain>
    </source>
</reference>
<dbReference type="InterPro" id="IPR003488">
    <property type="entry name" value="DprA"/>
</dbReference>
<evidence type="ECO:0000313" key="3">
    <source>
        <dbReference type="EMBL" id="GIH36844.1"/>
    </source>
</evidence>
<dbReference type="Proteomes" id="UP000651728">
    <property type="component" value="Unassembled WGS sequence"/>
</dbReference>
<feature type="domain" description="Smf/DprA SLOG" evidence="2">
    <location>
        <begin position="84"/>
        <end position="290"/>
    </location>
</feature>
<evidence type="ECO:0000256" key="1">
    <source>
        <dbReference type="ARBA" id="ARBA00006525"/>
    </source>
</evidence>
<dbReference type="SUPFAM" id="SSF102405">
    <property type="entry name" value="MCP/YpsA-like"/>
    <property type="match status" value="1"/>
</dbReference>
<dbReference type="InterPro" id="IPR023214">
    <property type="entry name" value="HAD_sf"/>
</dbReference>
<comment type="similarity">
    <text evidence="1">Belongs to the DprA/Smf family.</text>
</comment>
<dbReference type="PANTHER" id="PTHR43022:SF1">
    <property type="entry name" value="PROTEIN SMF"/>
    <property type="match status" value="1"/>
</dbReference>
<evidence type="ECO:0000313" key="4">
    <source>
        <dbReference type="Proteomes" id="UP000651728"/>
    </source>
</evidence>
<dbReference type="PANTHER" id="PTHR43022">
    <property type="entry name" value="PROTEIN SMF"/>
    <property type="match status" value="1"/>
</dbReference>
<dbReference type="SFLD" id="SFLDS00003">
    <property type="entry name" value="Haloacid_Dehalogenase"/>
    <property type="match status" value="1"/>
</dbReference>
<dbReference type="Pfam" id="PF13419">
    <property type="entry name" value="HAD_2"/>
    <property type="match status" value="1"/>
</dbReference>
<evidence type="ECO:0000259" key="2">
    <source>
        <dbReference type="Pfam" id="PF02481"/>
    </source>
</evidence>
<protein>
    <recommendedName>
        <fullName evidence="2">Smf/DprA SLOG domain-containing protein</fullName>
    </recommendedName>
</protein>
<dbReference type="InterPro" id="IPR041492">
    <property type="entry name" value="HAD_2"/>
</dbReference>
<keyword evidence="4" id="KW-1185">Reference proteome</keyword>
<dbReference type="Gene3D" id="3.40.50.1000">
    <property type="entry name" value="HAD superfamily/HAD-like"/>
    <property type="match status" value="1"/>
</dbReference>
<organism evidence="3 4">
    <name type="scientific">Microbispora amethystogenes</name>
    <dbReference type="NCBI Taxonomy" id="1427754"/>
    <lineage>
        <taxon>Bacteria</taxon>
        <taxon>Bacillati</taxon>
        <taxon>Actinomycetota</taxon>
        <taxon>Actinomycetes</taxon>
        <taxon>Streptosporangiales</taxon>
        <taxon>Streptosporangiaceae</taxon>
        <taxon>Microbispora</taxon>
    </lineage>
</organism>
<dbReference type="InterPro" id="IPR057666">
    <property type="entry name" value="DrpA_SLOG"/>
</dbReference>